<dbReference type="OrthoDB" id="5912995at2759"/>
<protein>
    <recommendedName>
        <fullName evidence="3">EGF-like calcium-binding domain-containing protein</fullName>
    </recommendedName>
</protein>
<sequence length="743" mass="76411">MEQNYPAKNICVAKICPNLPHVDINECESNDMCAGVGQWCVNKMGGHICCSSDSEEPECQGVHVFKTSDGEVMLRYNESHGDLLVEQAGSFSKNTSGGALITRHGFLKGEGIFPSVNVNRKNELMCTSYCPAQSECIGGVCRCMKGFGGNPLFGCEDIDECVTGNPCPSDPDIWCVNTFGSYQCCTPESTDTDCIGLEIAAGPDGGLRLTAGAGGRSGNREAFLASTLNQSFSGETLSQSIHEVRNFSAGEVLVVKNKVKTNIFEVKPSKGEVGLEISGGDIETGKAENATGILLGREVITEGRGSSGSIHSVSTKTKVGPKKGVGTRTTEEPLDGDKVGLEIVHNGATGTTTPEVEVGLEIVHVPRTTASPGTPDIITDQEPGDSQETIDGRPPKKSTTTTSTTPKSSEESGESTTSETTTSAGESEQSSTAAASTDETEASGEQSATISEPSSTTSQPDLILSMGTQQPGQPSSSTTEQPDLVLSMGTSKPGDASSTTPSSKESSESTDEPGLRSSTETTSTEGTTPETTTPEGTSAGPGESTTTTESPSTTEGTKELKSTTSVPTGKLSELEASSTTPKPTSTEATSTAESSTTSISTPKVDIDDEEGSGLEKDEHGGKGTPEKITSTSTALPSTTAKGAESSGRTPKPESEEVTSTGAGSTTTSTSTSSSSTTVSPSGTTPESTSAPSTVSSSPSTSSTDSSDEVLSSTTTSGRVTGTTEPSREEFVKPEGAQRSPKPE</sequence>
<dbReference type="PROSITE" id="PS01187">
    <property type="entry name" value="EGF_CA"/>
    <property type="match status" value="1"/>
</dbReference>
<evidence type="ECO:0000259" key="3">
    <source>
        <dbReference type="SMART" id="SM00179"/>
    </source>
</evidence>
<dbReference type="EMBL" id="KN562008">
    <property type="protein sequence ID" value="KHJ85960.1"/>
    <property type="molecule type" value="Genomic_DNA"/>
</dbReference>
<feature type="compositionally biased region" description="Low complexity" evidence="2">
    <location>
        <begin position="657"/>
        <end position="723"/>
    </location>
</feature>
<name>A0A0B1SRW0_OESDE</name>
<feature type="compositionally biased region" description="Polar residues" evidence="2">
    <location>
        <begin position="446"/>
        <end position="481"/>
    </location>
</feature>
<dbReference type="CDD" id="cd00054">
    <property type="entry name" value="EGF_CA"/>
    <property type="match status" value="2"/>
</dbReference>
<dbReference type="InterPro" id="IPR018097">
    <property type="entry name" value="EGF_Ca-bd_CS"/>
</dbReference>
<feature type="region of interest" description="Disordered" evidence="2">
    <location>
        <begin position="304"/>
        <end position="334"/>
    </location>
</feature>
<dbReference type="GO" id="GO:0005509">
    <property type="term" value="F:calcium ion binding"/>
    <property type="evidence" value="ECO:0007669"/>
    <property type="project" value="InterPro"/>
</dbReference>
<dbReference type="SMART" id="SM00179">
    <property type="entry name" value="EGF_CA"/>
    <property type="match status" value="2"/>
</dbReference>
<feature type="non-terminal residue" evidence="4">
    <location>
        <position position="743"/>
    </location>
</feature>
<dbReference type="Proteomes" id="UP000053660">
    <property type="component" value="Unassembled WGS sequence"/>
</dbReference>
<feature type="compositionally biased region" description="Low complexity" evidence="2">
    <location>
        <begin position="517"/>
        <end position="555"/>
    </location>
</feature>
<evidence type="ECO:0000256" key="1">
    <source>
        <dbReference type="ARBA" id="ARBA00023157"/>
    </source>
</evidence>
<feature type="domain" description="EGF-like calcium-binding" evidence="3">
    <location>
        <begin position="157"/>
        <end position="195"/>
    </location>
</feature>
<feature type="region of interest" description="Disordered" evidence="2">
    <location>
        <begin position="366"/>
        <end position="743"/>
    </location>
</feature>
<reference evidence="4 5" key="1">
    <citation type="submission" date="2014-03" db="EMBL/GenBank/DDBJ databases">
        <title>Draft genome of the hookworm Oesophagostomum dentatum.</title>
        <authorList>
            <person name="Mitreva M."/>
        </authorList>
    </citation>
    <scope>NUCLEOTIDE SEQUENCE [LARGE SCALE GENOMIC DNA]</scope>
    <source>
        <strain evidence="4 5">OD-Hann</strain>
    </source>
</reference>
<feature type="compositionally biased region" description="Low complexity" evidence="2">
    <location>
        <begin position="414"/>
        <end position="437"/>
    </location>
</feature>
<evidence type="ECO:0000256" key="2">
    <source>
        <dbReference type="SAM" id="MobiDB-lite"/>
    </source>
</evidence>
<dbReference type="InterPro" id="IPR001881">
    <property type="entry name" value="EGF-like_Ca-bd_dom"/>
</dbReference>
<feature type="compositionally biased region" description="Low complexity" evidence="2">
    <location>
        <begin position="629"/>
        <end position="640"/>
    </location>
</feature>
<organism evidence="4 5">
    <name type="scientific">Oesophagostomum dentatum</name>
    <name type="common">Nodular worm</name>
    <dbReference type="NCBI Taxonomy" id="61180"/>
    <lineage>
        <taxon>Eukaryota</taxon>
        <taxon>Metazoa</taxon>
        <taxon>Ecdysozoa</taxon>
        <taxon>Nematoda</taxon>
        <taxon>Chromadorea</taxon>
        <taxon>Rhabditida</taxon>
        <taxon>Rhabditina</taxon>
        <taxon>Rhabditomorpha</taxon>
        <taxon>Strongyloidea</taxon>
        <taxon>Strongylidae</taxon>
        <taxon>Oesophagostomum</taxon>
    </lineage>
</organism>
<dbReference type="Gene3D" id="2.10.25.10">
    <property type="entry name" value="Laminin"/>
    <property type="match status" value="1"/>
</dbReference>
<evidence type="ECO:0000313" key="5">
    <source>
        <dbReference type="Proteomes" id="UP000053660"/>
    </source>
</evidence>
<proteinExistence type="predicted"/>
<feature type="compositionally biased region" description="Basic and acidic residues" evidence="2">
    <location>
        <begin position="613"/>
        <end position="625"/>
    </location>
</feature>
<keyword evidence="1" id="KW-1015">Disulfide bond</keyword>
<feature type="compositionally biased region" description="Low complexity" evidence="2">
    <location>
        <begin position="313"/>
        <end position="328"/>
    </location>
</feature>
<gene>
    <name evidence="4" type="ORF">OESDEN_14303</name>
</gene>
<feature type="compositionally biased region" description="Low complexity" evidence="2">
    <location>
        <begin position="398"/>
        <end position="407"/>
    </location>
</feature>
<evidence type="ECO:0000313" key="4">
    <source>
        <dbReference type="EMBL" id="KHJ85960.1"/>
    </source>
</evidence>
<keyword evidence="5" id="KW-1185">Reference proteome</keyword>
<feature type="domain" description="EGF-like calcium-binding" evidence="3">
    <location>
        <begin position="23"/>
        <end position="60"/>
    </location>
</feature>
<accession>A0A0B1SRW0</accession>
<dbReference type="AlphaFoldDB" id="A0A0B1SRW0"/>
<feature type="compositionally biased region" description="Low complexity" evidence="2">
    <location>
        <begin position="575"/>
        <end position="602"/>
    </location>
</feature>